<feature type="compositionally biased region" description="Basic and acidic residues" evidence="1">
    <location>
        <begin position="45"/>
        <end position="58"/>
    </location>
</feature>
<comment type="caution">
    <text evidence="2">The sequence shown here is derived from an EMBL/GenBank/DDBJ whole genome shotgun (WGS) entry which is preliminary data.</text>
</comment>
<reference evidence="2 3" key="1">
    <citation type="journal article" date="2016" name="BMC Genomics">
        <title>Combined genomic and structural analyses of a cultured magnetotactic bacterium reveals its niche adaptation to a dynamic environment.</title>
        <authorList>
            <person name="Araujo A.C."/>
            <person name="Morillo V."/>
            <person name="Cypriano J."/>
            <person name="Teixeira L.C."/>
            <person name="Leao P."/>
            <person name="Lyra S."/>
            <person name="Almeida L.G."/>
            <person name="Bazylinski D.A."/>
            <person name="Vasconcellos A.T."/>
            <person name="Abreu F."/>
            <person name="Lins U."/>
        </authorList>
    </citation>
    <scope>NUCLEOTIDE SEQUENCE [LARGE SCALE GENOMIC DNA]</scope>
    <source>
        <strain evidence="2 3">IT-1</strain>
    </source>
</reference>
<name>A0A1Y2K4P8_9PROT</name>
<protein>
    <submittedName>
        <fullName evidence="2">Putative secreted protein</fullName>
    </submittedName>
</protein>
<evidence type="ECO:0000313" key="2">
    <source>
        <dbReference type="EMBL" id="OSM01975.1"/>
    </source>
</evidence>
<accession>A0A1Y2K4P8</accession>
<keyword evidence="3" id="KW-1185">Reference proteome</keyword>
<dbReference type="Proteomes" id="UP000194003">
    <property type="component" value="Unassembled WGS sequence"/>
</dbReference>
<sequence length="346" mass="37950">MIMVIAAVGAIGFYGWMKWGNHGGEDLVAQMERQAAVTPDDQPDPDPRKEVAALEKESGQSAAPVYDDAFDRVDPEKHAEESGLPLPETVSQEAFDSMRGLSPKPWDVSGENAPDYRIEADALMGFLQDSERGELPADEPILNGNKPFTWLTDSGLRGLFLNQKLTRENLEALLGISMYRAGPHPPPRIIADATESFGYYNPAFVQSLATQLEVAAENVALRAVAQLYYDAHLKPIARAYAGARAILDATELLPQINQIKADYIAAMREGALEPGAFGNPPYMALLELSRPLEEAGLDPYDSVTGMGFWVRRELDGTAPQFRALMERALALFDPQFGVSLKVKKRS</sequence>
<feature type="region of interest" description="Disordered" evidence="1">
    <location>
        <begin position="34"/>
        <end position="66"/>
    </location>
</feature>
<evidence type="ECO:0000313" key="3">
    <source>
        <dbReference type="Proteomes" id="UP000194003"/>
    </source>
</evidence>
<gene>
    <name evidence="2" type="ORF">MAIT1_02042</name>
</gene>
<dbReference type="AlphaFoldDB" id="A0A1Y2K4P8"/>
<dbReference type="STRING" id="1434232.MAIT1_02042"/>
<dbReference type="EMBL" id="LVJN01000020">
    <property type="protein sequence ID" value="OSM01975.1"/>
    <property type="molecule type" value="Genomic_DNA"/>
</dbReference>
<proteinExistence type="predicted"/>
<organism evidence="2 3">
    <name type="scientific">Magnetofaba australis IT-1</name>
    <dbReference type="NCBI Taxonomy" id="1434232"/>
    <lineage>
        <taxon>Bacteria</taxon>
        <taxon>Pseudomonadati</taxon>
        <taxon>Pseudomonadota</taxon>
        <taxon>Magnetococcia</taxon>
        <taxon>Magnetococcales</taxon>
        <taxon>Magnetococcaceae</taxon>
        <taxon>Magnetofaba</taxon>
    </lineage>
</organism>
<evidence type="ECO:0000256" key="1">
    <source>
        <dbReference type="SAM" id="MobiDB-lite"/>
    </source>
</evidence>